<dbReference type="EMBL" id="FOGC01000009">
    <property type="protein sequence ID" value="SEQ96312.1"/>
    <property type="molecule type" value="Genomic_DNA"/>
</dbReference>
<dbReference type="SUPFAM" id="SSF46785">
    <property type="entry name" value="Winged helix' DNA-binding domain"/>
    <property type="match status" value="1"/>
</dbReference>
<name>A0A1H9KB56_9GAMM</name>
<proteinExistence type="predicted"/>
<dbReference type="InterPro" id="IPR036388">
    <property type="entry name" value="WH-like_DNA-bd_sf"/>
</dbReference>
<keyword evidence="3" id="KW-0804">Transcription</keyword>
<dbReference type="Gene3D" id="1.10.10.10">
    <property type="entry name" value="Winged helix-like DNA-binding domain superfamily/Winged helix DNA-binding domain"/>
    <property type="match status" value="1"/>
</dbReference>
<accession>A0A1H9KB56</accession>
<dbReference type="STRING" id="988801.SAMN05216522_10949"/>
<gene>
    <name evidence="5" type="ORF">SAMN05216522_10949</name>
</gene>
<reference evidence="6" key="1">
    <citation type="submission" date="2016-10" db="EMBL/GenBank/DDBJ databases">
        <authorList>
            <person name="Varghese N."/>
            <person name="Submissions S."/>
        </authorList>
    </citation>
    <scope>NUCLEOTIDE SEQUENCE [LARGE SCALE GENOMIC DNA]</scope>
    <source>
        <strain evidence="6">8N4</strain>
    </source>
</reference>
<dbReference type="Proteomes" id="UP000242515">
    <property type="component" value="Unassembled WGS sequence"/>
</dbReference>
<organism evidence="5 6">
    <name type="scientific">Rosenbergiella nectarea</name>
    <dbReference type="NCBI Taxonomy" id="988801"/>
    <lineage>
        <taxon>Bacteria</taxon>
        <taxon>Pseudomonadati</taxon>
        <taxon>Pseudomonadota</taxon>
        <taxon>Gammaproteobacteria</taxon>
        <taxon>Enterobacterales</taxon>
        <taxon>Erwiniaceae</taxon>
        <taxon>Rosenbergiella</taxon>
    </lineage>
</organism>
<dbReference type="InterPro" id="IPR002577">
    <property type="entry name" value="HTH_HxlR"/>
</dbReference>
<evidence type="ECO:0000256" key="1">
    <source>
        <dbReference type="ARBA" id="ARBA00023015"/>
    </source>
</evidence>
<dbReference type="GO" id="GO:0003677">
    <property type="term" value="F:DNA binding"/>
    <property type="evidence" value="ECO:0007669"/>
    <property type="project" value="UniProtKB-KW"/>
</dbReference>
<dbReference type="PANTHER" id="PTHR33204">
    <property type="entry name" value="TRANSCRIPTIONAL REGULATOR, MARR FAMILY"/>
    <property type="match status" value="1"/>
</dbReference>
<dbReference type="Pfam" id="PF01638">
    <property type="entry name" value="HxlR"/>
    <property type="match status" value="1"/>
</dbReference>
<dbReference type="InterPro" id="IPR036390">
    <property type="entry name" value="WH_DNA-bd_sf"/>
</dbReference>
<dbReference type="PANTHER" id="PTHR33204:SF29">
    <property type="entry name" value="TRANSCRIPTIONAL REGULATOR"/>
    <property type="match status" value="1"/>
</dbReference>
<feature type="domain" description="HTH hxlR-type" evidence="4">
    <location>
        <begin position="17"/>
        <end position="115"/>
    </location>
</feature>
<dbReference type="AlphaFoldDB" id="A0A1H9KB56"/>
<sequence length="124" mass="14359">MDIIKSSRYHTYDRAACAVEATLELISGKGKGLILFYLANEPLRFNELEKRFYPISARTLTKQLRELEYFGLILREVSAETPPKVEYSLTMAGRSLKPLIDQLERWGNEHAITLITNARNQERR</sequence>
<evidence type="ECO:0000313" key="6">
    <source>
        <dbReference type="Proteomes" id="UP000242515"/>
    </source>
</evidence>
<dbReference type="RefSeq" id="WP_092676919.1">
    <property type="nucleotide sequence ID" value="NZ_FOGC01000009.1"/>
</dbReference>
<keyword evidence="2 5" id="KW-0238">DNA-binding</keyword>
<keyword evidence="1" id="KW-0805">Transcription regulation</keyword>
<evidence type="ECO:0000259" key="4">
    <source>
        <dbReference type="PROSITE" id="PS51118"/>
    </source>
</evidence>
<evidence type="ECO:0000313" key="5">
    <source>
        <dbReference type="EMBL" id="SEQ96312.1"/>
    </source>
</evidence>
<protein>
    <submittedName>
        <fullName evidence="5">DNA-binding transcriptional regulator, HxlR family</fullName>
    </submittedName>
</protein>
<evidence type="ECO:0000256" key="3">
    <source>
        <dbReference type="ARBA" id="ARBA00023163"/>
    </source>
</evidence>
<dbReference type="OrthoDB" id="9807069at2"/>
<keyword evidence="6" id="KW-1185">Reference proteome</keyword>
<evidence type="ECO:0000256" key="2">
    <source>
        <dbReference type="ARBA" id="ARBA00023125"/>
    </source>
</evidence>
<dbReference type="PROSITE" id="PS51118">
    <property type="entry name" value="HTH_HXLR"/>
    <property type="match status" value="1"/>
</dbReference>